<protein>
    <submittedName>
        <fullName evidence="2">Bifunctional nuclease</fullName>
    </submittedName>
</protein>
<dbReference type="InterPro" id="IPR003729">
    <property type="entry name" value="Bi_nuclease_dom"/>
</dbReference>
<dbReference type="EMBL" id="VZAD01000024">
    <property type="protein sequence ID" value="MQP10892.1"/>
    <property type="molecule type" value="Genomic_DNA"/>
</dbReference>
<evidence type="ECO:0000313" key="2">
    <source>
        <dbReference type="EMBL" id="MQP10892.1"/>
    </source>
</evidence>
<dbReference type="OrthoDB" id="9788698at2"/>
<sequence length="190" mass="21912">MCNVRLKFKGLSQILGSDNLVLAVLVDVAEQRQLVIPCDRHQAYQIRLRMDPNMLKERNDLLPEVLAELMPFSFLLTYRFEIYALHEGKYMSCLRNTETGEKKNIRCTDGILLSLITGMEIYADRGLMTKQSAEYNPNFTQMAVPVNVITDKMLEESLRKAIENENYELASSLRDELKKRHPKGDKPETN</sequence>
<accession>A0A6A7W8Z0</accession>
<evidence type="ECO:0000259" key="1">
    <source>
        <dbReference type="PROSITE" id="PS51658"/>
    </source>
</evidence>
<name>A0A6A7W8Z0_9BACT</name>
<organism evidence="2 3">
    <name type="scientific">Segatella copri</name>
    <dbReference type="NCBI Taxonomy" id="165179"/>
    <lineage>
        <taxon>Bacteria</taxon>
        <taxon>Pseudomonadati</taxon>
        <taxon>Bacteroidota</taxon>
        <taxon>Bacteroidia</taxon>
        <taxon>Bacteroidales</taxon>
        <taxon>Prevotellaceae</taxon>
        <taxon>Segatella</taxon>
    </lineage>
</organism>
<proteinExistence type="predicted"/>
<dbReference type="Gene3D" id="3.10.690.10">
    <property type="entry name" value="Bifunctional nuclease domain"/>
    <property type="match status" value="1"/>
</dbReference>
<comment type="caution">
    <text evidence="2">The sequence shown here is derived from an EMBL/GenBank/DDBJ whole genome shotgun (WGS) entry which is preliminary data.</text>
</comment>
<dbReference type="InterPro" id="IPR036104">
    <property type="entry name" value="BFN_sf"/>
</dbReference>
<dbReference type="SUPFAM" id="SSF103256">
    <property type="entry name" value="Hypothetical protein TM0160"/>
    <property type="match status" value="1"/>
</dbReference>
<dbReference type="PROSITE" id="PS51658">
    <property type="entry name" value="BFN"/>
    <property type="match status" value="1"/>
</dbReference>
<evidence type="ECO:0000313" key="3">
    <source>
        <dbReference type="Proteomes" id="UP000384372"/>
    </source>
</evidence>
<dbReference type="Proteomes" id="UP000384372">
    <property type="component" value="Unassembled WGS sequence"/>
</dbReference>
<gene>
    <name evidence="2" type="ORF">F7D20_02695</name>
</gene>
<dbReference type="Pfam" id="PF02577">
    <property type="entry name" value="BFN_dom"/>
    <property type="match status" value="1"/>
</dbReference>
<dbReference type="RefSeq" id="WP_022251508.1">
    <property type="nucleotide sequence ID" value="NZ_JAHOER010000082.1"/>
</dbReference>
<dbReference type="AlphaFoldDB" id="A0A6A7W8Z0"/>
<dbReference type="GO" id="GO:0004518">
    <property type="term" value="F:nuclease activity"/>
    <property type="evidence" value="ECO:0007669"/>
    <property type="project" value="InterPro"/>
</dbReference>
<feature type="domain" description="BFN" evidence="1">
    <location>
        <begin position="3"/>
        <end position="135"/>
    </location>
</feature>
<reference evidence="2 3" key="1">
    <citation type="submission" date="2019-09" db="EMBL/GenBank/DDBJ databases">
        <title>Distinct polysaccharide growth profiles of human intestinal Prevotella copri isolates.</title>
        <authorList>
            <person name="Fehlner-Peach H."/>
            <person name="Magnabosco C."/>
            <person name="Raghavan V."/>
            <person name="Scher J.U."/>
            <person name="Tett A."/>
            <person name="Cox L.M."/>
            <person name="Gottsegen C."/>
            <person name="Watters A."/>
            <person name="Wiltshire- Gordon J.D."/>
            <person name="Segata N."/>
            <person name="Bonneau R."/>
            <person name="Littman D.R."/>
        </authorList>
    </citation>
    <scope>NUCLEOTIDE SEQUENCE [LARGE SCALE GENOMIC DNA]</scope>
    <source>
        <strain evidence="3">iAQ1173</strain>
    </source>
</reference>
<dbReference type="InterPro" id="IPR001943">
    <property type="entry name" value="UVR_dom"/>
</dbReference>
<dbReference type="Pfam" id="PF02151">
    <property type="entry name" value="UVR"/>
    <property type="match status" value="1"/>
</dbReference>
<keyword evidence="3" id="KW-1185">Reference proteome</keyword>